<dbReference type="GeneID" id="4074308"/>
<keyword evidence="8 15" id="KW-0426">Late protein</keyword>
<dbReference type="GO" id="GO:0075732">
    <property type="term" value="P:viral penetration into host nucleus"/>
    <property type="evidence" value="ECO:0007669"/>
    <property type="project" value="UniProtKB-KW"/>
</dbReference>
<evidence type="ECO:0000256" key="6">
    <source>
        <dbReference type="ARBA" id="ARBA00022812"/>
    </source>
</evidence>
<proteinExistence type="inferred from homology"/>
<evidence type="ECO:0000256" key="10">
    <source>
        <dbReference type="ARBA" id="ARBA00023046"/>
    </source>
</evidence>
<comment type="PTM">
    <text evidence="15">Highly phosphorylated.</text>
</comment>
<dbReference type="Pfam" id="PF00513">
    <property type="entry name" value="Late_protein_L2"/>
    <property type="match status" value="1"/>
</dbReference>
<evidence type="ECO:0000256" key="4">
    <source>
        <dbReference type="ARBA" id="ARBA00022562"/>
    </source>
</evidence>
<comment type="subcellular location">
    <subcellularLocation>
        <location evidence="15">Virion</location>
    </subcellularLocation>
    <subcellularLocation>
        <location evidence="15">Host nucleus</location>
    </subcellularLocation>
</comment>
<keyword evidence="2 15" id="KW-0597">Phosphoprotein</keyword>
<sequence>MVRAKRVKRASEDQLYRDCLAGRECKPDIKDKYENNTLADSILKWASQFLWFGQLGIGTGRGSGGSGGYTRLGGGGGGSRTGVISRPPVVIDSIGPRDITPIDTVDPTASSIVPLNEGGPSVPTGEIEVIAETTPTTSNGALDPVIVGEPDLGPATIDVSSDPTPSNPVLNTTVSSSIHNNPSFDAAILSSQLPGEFSVPDQVVITHGLVGEHIGAFENIELDTIGEYSGFGELEVEEPPSSSTPQTGLSARLSKNLKQLRQRLYNRRIQQRLVENQPFLTSPRRLVQFEYSNPSFQDEVSLEFERDINTVVEAPHYDFRDVVRLGRPESNLTDSGHVRVSRLGTLGTISTRSGLIIGGQVHYYTDLSSIAADTIELPSYQPAMSPSTIVHIDSAGETFNDMETSFCNVDQGIEEVERDLLDSASEDFSNSRLLLSTGSDIVDSGLDLQDIFQRPNLGEDSITVNFPTSNSIQVFNGSGAGSSIPATPIGPLGPVPIPAVLFNVLSSDLLLDPSLLRKRRKKYGVFS</sequence>
<dbReference type="InterPro" id="IPR000784">
    <property type="entry name" value="Late_L2"/>
</dbReference>
<gene>
    <name evidence="15 17" type="primary">L2</name>
</gene>
<reference evidence="17 18" key="1">
    <citation type="journal article" date="2006" name="Virus Res.">
        <title>Genetic characterization of the Capra hircus papillomavirus: a novel close-to-root artiodactyl papillomavirus.</title>
        <authorList>
            <person name="Van Doorslaer K."/>
            <person name="Rector A."/>
            <person name="Vos P."/>
            <person name="Van Ranst M."/>
        </authorList>
    </citation>
    <scope>NUCLEOTIDE SEQUENCE [LARGE SCALE GENOMIC DNA]</scope>
</reference>
<keyword evidence="12 15" id="KW-0238">DNA-binding</keyword>
<dbReference type="GO" id="GO:0075521">
    <property type="term" value="P:microtubule-dependent intracellular transport of viral material towards nucleus"/>
    <property type="evidence" value="ECO:0007669"/>
    <property type="project" value="UniProtKB-UniRule"/>
</dbReference>
<keyword evidence="4 15" id="KW-1048">Host nucleus</keyword>
<comment type="caution">
    <text evidence="15">Lacks conserved residue(s) required for the propagation of feature annotation.</text>
</comment>
<evidence type="ECO:0000256" key="7">
    <source>
        <dbReference type="ARBA" id="ARBA00022844"/>
    </source>
</evidence>
<dbReference type="GO" id="GO:0043657">
    <property type="term" value="C:host cell"/>
    <property type="evidence" value="ECO:0007669"/>
    <property type="project" value="GOC"/>
</dbReference>
<accession>Q1I122</accession>
<keyword evidence="5 15" id="KW-0945">Host-virus interaction</keyword>
<name>Q1I122_9PAPI</name>
<dbReference type="GO" id="GO:0042025">
    <property type="term" value="C:host cell nucleus"/>
    <property type="evidence" value="ECO:0007669"/>
    <property type="project" value="UniProtKB-SubCell"/>
</dbReference>
<comment type="subunit">
    <text evidence="15">Interacts with major capsid protein L1. Interacts with E2; this interaction inhibits E2 transcriptional activity but not the DNA replication function E2. Interacts with host HSPA8; this interaction is required for L2 nuclear translocation. Interacts with host importins KPNB2 and KPNB3. Forms a complex with importin alpha2-beta1 heterodimers via interaction with the importin alpha2 adapter. Interacts with host DYNLT1; this interaction is essential for virus intracellular transport during entry. Interacts (via C-terminus) with host retromer subunits VPS35 AND VPS29.</text>
</comment>
<evidence type="ECO:0000256" key="1">
    <source>
        <dbReference type="ARBA" id="ARBA00022524"/>
    </source>
</evidence>
<organism evidence="17 18">
    <name type="scientific">Capra hircus papillomavirus 1</name>
    <dbReference type="NCBI Taxonomy" id="338903"/>
    <lineage>
        <taxon>Viruses</taxon>
        <taxon>Monodnaviria</taxon>
        <taxon>Shotokuvirae</taxon>
        <taxon>Cossaviricota</taxon>
        <taxon>Papovaviricetes</taxon>
        <taxon>Zurhausenvirales</taxon>
        <taxon>Papillomaviridae</taxon>
        <taxon>Firstpapillomavirinae</taxon>
        <taxon>Phipapillomavirus</taxon>
        <taxon>Phipapillomavirus 1</taxon>
    </lineage>
</organism>
<keyword evidence="9 15" id="KW-1177">Microtubular inwards viral transport</keyword>
<dbReference type="HAMAP" id="MF_04003">
    <property type="entry name" value="PPV_L2"/>
    <property type="match status" value="1"/>
</dbReference>
<evidence type="ECO:0000256" key="8">
    <source>
        <dbReference type="ARBA" id="ARBA00022921"/>
    </source>
</evidence>
<dbReference type="KEGG" id="vg:4074308"/>
<keyword evidence="14 15" id="KW-1160">Virus entry into host cell</keyword>
<keyword evidence="13 15" id="KW-1015">Disulfide bond</keyword>
<evidence type="ECO:0000313" key="18">
    <source>
        <dbReference type="Proteomes" id="UP000052097"/>
    </source>
</evidence>
<keyword evidence="18" id="KW-1185">Reference proteome</keyword>
<keyword evidence="11 15" id="KW-1176">Cytoplasmic inwards viral transport</keyword>
<comment type="similarity">
    <text evidence="15">Belongs to the papillomaviridae L2 protein family.</text>
</comment>
<feature type="disulfide bond" evidence="15">
    <location>
        <begin position="19"/>
        <end position="25"/>
    </location>
</feature>
<keyword evidence="3 15" id="KW-0167">Capsid protein</keyword>
<evidence type="ECO:0000256" key="9">
    <source>
        <dbReference type="ARBA" id="ARBA00022952"/>
    </source>
</evidence>
<keyword evidence="1 15" id="KW-1163">Viral penetration into host nucleus</keyword>
<evidence type="ECO:0000256" key="5">
    <source>
        <dbReference type="ARBA" id="ARBA00022581"/>
    </source>
</evidence>
<evidence type="ECO:0000256" key="14">
    <source>
        <dbReference type="ARBA" id="ARBA00023296"/>
    </source>
</evidence>
<dbReference type="EMBL" id="DQ091200">
    <property type="protein sequence ID" value="AAZ39806.1"/>
    <property type="molecule type" value="Genomic_DNA"/>
</dbReference>
<dbReference type="Proteomes" id="UP000052097">
    <property type="component" value="Segment"/>
</dbReference>
<dbReference type="GO" id="GO:0046718">
    <property type="term" value="P:symbiont entry into host cell"/>
    <property type="evidence" value="ECO:0007669"/>
    <property type="project" value="UniProtKB-KW"/>
</dbReference>
<evidence type="ECO:0000256" key="2">
    <source>
        <dbReference type="ARBA" id="ARBA00022553"/>
    </source>
</evidence>
<comment type="function">
    <text evidence="15">Minor protein of the capsid that localizes along the inner surface of the virion, within the central cavities beneath the L1 pentamers. Plays a role in capsid stabilization through interaction with the major capsid protein L1. Once the virion enters the host cell, L2 escorts the genomic DNA into the nucleus by promoting escape from the endosomal compartments and traffic through the host Golgi network. Mechanistically, the C-terminus of L2 possesses a cell-penetrating peptide that protudes from the host endosome, interacts with host cytoplasmic retromer cargo and thereby mediates the capsid delivery to the host trans-Golgi network. Plays a role through its interaction with host dynein in the intracellular microtubule-dependent transport of viral capsid toward the nucleus. Mediates the viral genome import into the nucleus through binding to host importins. Once within the nucleus, L2 localizes viral genomes to host PML bodies in order to activate early gene expression for establishment of infection. Later on, promotes late gene expression by interacting with the viral E2 protein and by inhibiting its transcriptional activation functions. During virion assembly, encapsidates the genome by direct interaction with the viral DNA.</text>
</comment>
<evidence type="ECO:0000313" key="17">
    <source>
        <dbReference type="EMBL" id="AAZ39806.1"/>
    </source>
</evidence>
<evidence type="ECO:0000256" key="15">
    <source>
        <dbReference type="HAMAP-Rule" id="MF_04003"/>
    </source>
</evidence>
<dbReference type="RefSeq" id="YP_610958.1">
    <property type="nucleotide sequence ID" value="NC_008032.1"/>
</dbReference>
<evidence type="ECO:0000256" key="12">
    <source>
        <dbReference type="ARBA" id="ARBA00023125"/>
    </source>
</evidence>
<evidence type="ECO:0000256" key="11">
    <source>
        <dbReference type="ARBA" id="ARBA00023120"/>
    </source>
</evidence>
<evidence type="ECO:0000256" key="13">
    <source>
        <dbReference type="ARBA" id="ARBA00023157"/>
    </source>
</evidence>
<dbReference type="GO" id="GO:0019028">
    <property type="term" value="C:viral capsid"/>
    <property type="evidence" value="ECO:0007669"/>
    <property type="project" value="UniProtKB-UniRule"/>
</dbReference>
<keyword evidence="7 15" id="KW-0946">Virion</keyword>
<dbReference type="OrthoDB" id="8047at10239"/>
<dbReference type="GO" id="GO:0003677">
    <property type="term" value="F:DNA binding"/>
    <property type="evidence" value="ECO:0007669"/>
    <property type="project" value="UniProtKB-UniRule"/>
</dbReference>
<dbReference type="GO" id="GO:0005198">
    <property type="term" value="F:structural molecule activity"/>
    <property type="evidence" value="ECO:0007669"/>
    <property type="project" value="UniProtKB-UniRule"/>
</dbReference>
<evidence type="ECO:0000256" key="16">
    <source>
        <dbReference type="SAM" id="MobiDB-lite"/>
    </source>
</evidence>
<keyword evidence="10" id="KW-1039">Host endosome</keyword>
<protein>
    <recommendedName>
        <fullName evidence="15">Minor capsid protein L2</fullName>
    </recommendedName>
</protein>
<feature type="region of interest" description="Disordered" evidence="16">
    <location>
        <begin position="95"/>
        <end position="121"/>
    </location>
</feature>
<evidence type="ECO:0000256" key="3">
    <source>
        <dbReference type="ARBA" id="ARBA00022561"/>
    </source>
</evidence>
<keyword evidence="6" id="KW-1040">Host Golgi apparatus</keyword>